<evidence type="ECO:0000259" key="3">
    <source>
        <dbReference type="SMART" id="SM00829"/>
    </source>
</evidence>
<dbReference type="InterPro" id="IPR029044">
    <property type="entry name" value="Nucleotide-diphossugar_trans"/>
</dbReference>
<reference evidence="4 5" key="1">
    <citation type="submission" date="2016-05" db="EMBL/GenBank/DDBJ databases">
        <title>Nuclear genome of Blastocystis sp. subtype 1 NandII.</title>
        <authorList>
            <person name="Gentekaki E."/>
            <person name="Curtis B."/>
            <person name="Stairs C."/>
            <person name="Eme L."/>
            <person name="Herman E."/>
            <person name="Klimes V."/>
            <person name="Arias M.C."/>
            <person name="Elias M."/>
            <person name="Hilliou F."/>
            <person name="Klute M."/>
            <person name="Malik S.-B."/>
            <person name="Pightling A."/>
            <person name="Rachubinski R."/>
            <person name="Salas D."/>
            <person name="Schlacht A."/>
            <person name="Suga H."/>
            <person name="Archibald J."/>
            <person name="Ball S.G."/>
            <person name="Clark G."/>
            <person name="Dacks J."/>
            <person name="Van Der Giezen M."/>
            <person name="Tsaousis A."/>
            <person name="Roger A."/>
        </authorList>
    </citation>
    <scope>NUCLEOTIDE SEQUENCE [LARGE SCALE GENOMIC DNA]</scope>
    <source>
        <strain evidence="5">ATCC 50177 / NandII</strain>
    </source>
</reference>
<comment type="caution">
    <text evidence="4">The sequence shown here is derived from an EMBL/GenBank/DDBJ whole genome shotgun (WGS) entry which is preliminary data.</text>
</comment>
<dbReference type="SUPFAM" id="SSF51735">
    <property type="entry name" value="NAD(P)-binding Rossmann-fold domains"/>
    <property type="match status" value="1"/>
</dbReference>
<dbReference type="InterPro" id="IPR014189">
    <property type="entry name" value="Quinone_OxRdtase_PIG3"/>
</dbReference>
<dbReference type="Gene3D" id="3.40.50.720">
    <property type="entry name" value="NAD(P)-binding Rossmann-like Domain"/>
    <property type="match status" value="1"/>
</dbReference>
<keyword evidence="5" id="KW-1185">Reference proteome</keyword>
<dbReference type="InterPro" id="IPR020843">
    <property type="entry name" value="ER"/>
</dbReference>
<keyword evidence="2" id="KW-0560">Oxidoreductase</keyword>
<organism evidence="4 5">
    <name type="scientific">Blastocystis sp. subtype 1 (strain ATCC 50177 / NandII)</name>
    <dbReference type="NCBI Taxonomy" id="478820"/>
    <lineage>
        <taxon>Eukaryota</taxon>
        <taxon>Sar</taxon>
        <taxon>Stramenopiles</taxon>
        <taxon>Bigyra</taxon>
        <taxon>Opalozoa</taxon>
        <taxon>Opalinata</taxon>
        <taxon>Blastocystidae</taxon>
        <taxon>Blastocystis</taxon>
    </lineage>
</organism>
<evidence type="ECO:0000313" key="5">
    <source>
        <dbReference type="Proteomes" id="UP000078348"/>
    </source>
</evidence>
<dbReference type="OrthoDB" id="3509362at2759"/>
<evidence type="ECO:0000256" key="2">
    <source>
        <dbReference type="ARBA" id="ARBA00023002"/>
    </source>
</evidence>
<dbReference type="GO" id="GO:0016651">
    <property type="term" value="F:oxidoreductase activity, acting on NAD(P)H"/>
    <property type="evidence" value="ECO:0007669"/>
    <property type="project" value="TreeGrafter"/>
</dbReference>
<feature type="domain" description="Enoyl reductase (ER)" evidence="3">
    <location>
        <begin position="473"/>
        <end position="786"/>
    </location>
</feature>
<sequence length="789" mass="89819">MGRGGAAPQSNPLIGKNLTYFPKDHQADLTVFRFIHTMANEERQVLNKMGRDVRGGMKRFSAVLEQFPPPTDDGKRPRLTAKQQRLFNSMRLQEADDKYCEGCPIMGSYPIRRVTRNPGRLVFRKFVGNQEIARVSIHDSEPFCEKCEFNVTAIMVTTKTRLFYIQQLLYRWRDPMLIVVNGKVEEEKAIIDYLREHYIPKRLTLLIYLVSPRNPQYKTFPVNMLRNLAIRNVRTSHYMIMDMDMWPTLNVNEELNALPDKVKYGKKNAVILPIFFFSRGRVHSRCWSFKECVHLGLNLMPENKKELASCILTRICESRKPGIRTHLYVHPEWYAFPPSVHVARITCMLADFQEPYVLLKRSPETPLFDERFVNYGYNKVQLIEHLRAMGYHFYILTQAFAMDIPHEDSEFRKDYLTAFRAKELPMREVYSVFQRELNKNYSSIVNFPICKNVLRCFSTIPKTMRCVDITKYGGPEVMKVVTRDVPTPKKGEMLIKVAAAAINRPDVIQRQGMYPPPKGASNIPGLECSGTVVAVTEDCLDFKVGDKVCGILTGGGYAEYVPMSAMCALPVPKNTDMIHAAAICESFFTAYSNVFMRGQLKPGESFMVHGGTSGIGTSAIQMAKAFGNKVYTTAEGPEKVAACKKLGADVVIDYTKEDFFEVIKAETKKRGVDVILDFIGGDYAEKNIKLLAEDGRMVIIGFLKGPRVNISLNPILLKRLTITGSTLRSRPLEFKHEVAMEVYKRVWPLIETGKLSPLIHATMPLDDVVKAHTMMEKNEQVGKIVLTME</sequence>
<dbReference type="InterPro" id="IPR036291">
    <property type="entry name" value="NAD(P)-bd_dom_sf"/>
</dbReference>
<dbReference type="Gene3D" id="3.90.180.10">
    <property type="entry name" value="Medium-chain alcohol dehydrogenases, catalytic domain"/>
    <property type="match status" value="1"/>
</dbReference>
<dbReference type="EMBL" id="LXWW01000238">
    <property type="protein sequence ID" value="OAO14488.1"/>
    <property type="molecule type" value="Genomic_DNA"/>
</dbReference>
<dbReference type="GO" id="GO:0070402">
    <property type="term" value="F:NADPH binding"/>
    <property type="evidence" value="ECO:0007669"/>
    <property type="project" value="TreeGrafter"/>
</dbReference>
<evidence type="ECO:0000256" key="1">
    <source>
        <dbReference type="ARBA" id="ARBA00022857"/>
    </source>
</evidence>
<dbReference type="Pfam" id="PF00107">
    <property type="entry name" value="ADH_zinc_N"/>
    <property type="match status" value="1"/>
</dbReference>
<dbReference type="SMART" id="SM00829">
    <property type="entry name" value="PKS_ER"/>
    <property type="match status" value="1"/>
</dbReference>
<dbReference type="Pfam" id="PF08240">
    <property type="entry name" value="ADH_N"/>
    <property type="match status" value="1"/>
</dbReference>
<dbReference type="InterPro" id="IPR013149">
    <property type="entry name" value="ADH-like_C"/>
</dbReference>
<dbReference type="InterPro" id="IPR013154">
    <property type="entry name" value="ADH-like_N"/>
</dbReference>
<dbReference type="CDD" id="cd05276">
    <property type="entry name" value="p53_inducible_oxidoreductase"/>
    <property type="match status" value="1"/>
</dbReference>
<dbReference type="PANTHER" id="PTHR48106:SF8">
    <property type="entry name" value="OS02G0805600 PROTEIN"/>
    <property type="match status" value="1"/>
</dbReference>
<dbReference type="STRING" id="478820.A0A196SBU7"/>
<dbReference type="Pfam" id="PF13896">
    <property type="entry name" value="Glyco_transf_49"/>
    <property type="match status" value="1"/>
</dbReference>
<dbReference type="AlphaFoldDB" id="A0A196SBU7"/>
<accession>A0A196SBU7</accession>
<dbReference type="SUPFAM" id="SSF50129">
    <property type="entry name" value="GroES-like"/>
    <property type="match status" value="1"/>
</dbReference>
<keyword evidence="1" id="KW-0521">NADP</keyword>
<dbReference type="Proteomes" id="UP000078348">
    <property type="component" value="Unassembled WGS sequence"/>
</dbReference>
<protein>
    <submittedName>
        <fullName evidence="4">Zinc-containing alcohol dehydrogenase superfamily</fullName>
    </submittedName>
</protein>
<gene>
    <name evidence="4" type="ORF">AV274_3791</name>
</gene>
<dbReference type="SUPFAM" id="SSF53448">
    <property type="entry name" value="Nucleotide-diphospho-sugar transferases"/>
    <property type="match status" value="1"/>
</dbReference>
<proteinExistence type="predicted"/>
<dbReference type="InterPro" id="IPR011032">
    <property type="entry name" value="GroES-like_sf"/>
</dbReference>
<evidence type="ECO:0000313" key="4">
    <source>
        <dbReference type="EMBL" id="OAO14488.1"/>
    </source>
</evidence>
<dbReference type="NCBIfam" id="TIGR02824">
    <property type="entry name" value="quinone_pig3"/>
    <property type="match status" value="1"/>
</dbReference>
<dbReference type="PANTHER" id="PTHR48106">
    <property type="entry name" value="QUINONE OXIDOREDUCTASE PIG3-RELATED"/>
    <property type="match status" value="1"/>
</dbReference>
<name>A0A196SBU7_BLAHN</name>